<evidence type="ECO:0000259" key="1">
    <source>
        <dbReference type="PROSITE" id="PS50844"/>
    </source>
</evidence>
<evidence type="ECO:0000313" key="2">
    <source>
        <dbReference type="EMBL" id="ABK43087.1"/>
    </source>
</evidence>
<dbReference type="GO" id="GO:0050462">
    <property type="term" value="F:N-acetylneuraminate synthase activity"/>
    <property type="evidence" value="ECO:0007669"/>
    <property type="project" value="UniProtKB-EC"/>
</dbReference>
<dbReference type="InterPro" id="IPR051690">
    <property type="entry name" value="PseI-like"/>
</dbReference>
<keyword evidence="2" id="KW-0808">Transferase</keyword>
<name>A0L544_MAGMM</name>
<dbReference type="CDD" id="cd11615">
    <property type="entry name" value="SAF_NeuB_like"/>
    <property type="match status" value="1"/>
</dbReference>
<dbReference type="PANTHER" id="PTHR42966">
    <property type="entry name" value="N-ACETYLNEURAMINATE SYNTHASE"/>
    <property type="match status" value="1"/>
</dbReference>
<dbReference type="InterPro" id="IPR013785">
    <property type="entry name" value="Aldolase_TIM"/>
</dbReference>
<dbReference type="InterPro" id="IPR013132">
    <property type="entry name" value="PseI/NeuA/B-like_N"/>
</dbReference>
<dbReference type="InterPro" id="IPR036732">
    <property type="entry name" value="AFP_Neu5c_C_sf"/>
</dbReference>
<dbReference type="EC" id="2.5.1.56" evidence="2"/>
<dbReference type="SUPFAM" id="SSF51269">
    <property type="entry name" value="AFP III-like domain"/>
    <property type="match status" value="1"/>
</dbReference>
<feature type="domain" description="AFP-like" evidence="1">
    <location>
        <begin position="281"/>
        <end position="333"/>
    </location>
</feature>
<dbReference type="PROSITE" id="PS50844">
    <property type="entry name" value="AFP_LIKE"/>
    <property type="match status" value="1"/>
</dbReference>
<evidence type="ECO:0000313" key="3">
    <source>
        <dbReference type="Proteomes" id="UP000002586"/>
    </source>
</evidence>
<dbReference type="EMBL" id="CP000471">
    <property type="protein sequence ID" value="ABK43087.1"/>
    <property type="molecule type" value="Genomic_DNA"/>
</dbReference>
<organism evidence="2 3">
    <name type="scientific">Magnetococcus marinus (strain ATCC BAA-1437 / JCM 17883 / MC-1)</name>
    <dbReference type="NCBI Taxonomy" id="156889"/>
    <lineage>
        <taxon>Bacteria</taxon>
        <taxon>Pseudomonadati</taxon>
        <taxon>Pseudomonadota</taxon>
        <taxon>Magnetococcia</taxon>
        <taxon>Magnetococcales</taxon>
        <taxon>Magnetococcaceae</taxon>
        <taxon>Magnetococcus</taxon>
    </lineage>
</organism>
<dbReference type="STRING" id="156889.Mmc1_0562"/>
<dbReference type="Gene3D" id="3.90.1210.10">
    <property type="entry name" value="Antifreeze-like/N-acetylneuraminic acid synthase C-terminal domain"/>
    <property type="match status" value="1"/>
</dbReference>
<dbReference type="InterPro" id="IPR057736">
    <property type="entry name" value="SAF_PseI/NeuA/NeuB"/>
</dbReference>
<dbReference type="GO" id="GO:0047444">
    <property type="term" value="F:N-acylneuraminate-9-phosphate synthase activity"/>
    <property type="evidence" value="ECO:0007669"/>
    <property type="project" value="TreeGrafter"/>
</dbReference>
<dbReference type="SMART" id="SM00858">
    <property type="entry name" value="SAF"/>
    <property type="match status" value="1"/>
</dbReference>
<dbReference type="InterPro" id="IPR006190">
    <property type="entry name" value="SAF_AFP_Neu5Ac"/>
</dbReference>
<dbReference type="InterPro" id="IPR013974">
    <property type="entry name" value="SAF"/>
</dbReference>
<dbReference type="AlphaFoldDB" id="A0L544"/>
<dbReference type="Pfam" id="PF08666">
    <property type="entry name" value="SAF"/>
    <property type="match status" value="1"/>
</dbReference>
<dbReference type="InterPro" id="IPR020007">
    <property type="entry name" value="NeuB/NeuA"/>
</dbReference>
<keyword evidence="3" id="KW-1185">Reference proteome</keyword>
<reference evidence="3" key="1">
    <citation type="journal article" date="2009" name="Appl. Environ. Microbiol.">
        <title>Complete genome sequence of the chemolithoautotrophic marine magnetotactic coccus strain MC-1.</title>
        <authorList>
            <person name="Schubbe S."/>
            <person name="Williams T.J."/>
            <person name="Xie G."/>
            <person name="Kiss H.E."/>
            <person name="Brettin T.S."/>
            <person name="Martinez D."/>
            <person name="Ross C.A."/>
            <person name="Schuler D."/>
            <person name="Cox B.L."/>
            <person name="Nealson K.H."/>
            <person name="Bazylinski D.A."/>
        </authorList>
    </citation>
    <scope>NUCLEOTIDE SEQUENCE [LARGE SCALE GENOMIC DNA]</scope>
    <source>
        <strain evidence="3">ATCC BAA-1437 / JCM 17883 / MC-1</strain>
    </source>
</reference>
<dbReference type="NCBIfam" id="TIGR03569">
    <property type="entry name" value="NeuB_NnaB"/>
    <property type="match status" value="1"/>
</dbReference>
<reference evidence="2 3" key="2">
    <citation type="journal article" date="2012" name="Int. J. Syst. Evol. Microbiol.">
        <title>Magnetococcus marinus gen. nov., sp. nov., a marine, magnetotactic bacterium that represents a novel lineage (Magnetococcaceae fam. nov.; Magnetococcales ord. nov.) at the base of the Alphaproteobacteria.</title>
        <authorList>
            <person name="Bazylinski D.A."/>
            <person name="Williams T.J."/>
            <person name="Lefevre C.T."/>
            <person name="Berg R.J."/>
            <person name="Zhang C.L."/>
            <person name="Bowser S.S."/>
            <person name="Dean A.J."/>
            <person name="Beveridge T.J."/>
        </authorList>
    </citation>
    <scope>NUCLEOTIDE SEQUENCE [LARGE SCALE GENOMIC DNA]</scope>
    <source>
        <strain evidence="3">ATCC BAA-1437 / JCM 17883 / MC-1</strain>
    </source>
</reference>
<protein>
    <submittedName>
        <fullName evidence="2">N-acetylneuraminate synthase</fullName>
        <ecNumber evidence="2">2.5.1.56</ecNumber>
    </submittedName>
</protein>
<dbReference type="Proteomes" id="UP000002586">
    <property type="component" value="Chromosome"/>
</dbReference>
<dbReference type="eggNOG" id="COG2089">
    <property type="taxonomic scope" value="Bacteria"/>
</dbReference>
<dbReference type="Pfam" id="PF03102">
    <property type="entry name" value="NeuB"/>
    <property type="match status" value="1"/>
</dbReference>
<dbReference type="OrthoDB" id="9781701at2"/>
<dbReference type="KEGG" id="mgm:Mmc1_0562"/>
<gene>
    <name evidence="2" type="ordered locus">Mmc1_0562</name>
</gene>
<dbReference type="RefSeq" id="WP_011712254.1">
    <property type="nucleotide sequence ID" value="NC_008576.1"/>
</dbReference>
<dbReference type="Gene3D" id="3.20.20.70">
    <property type="entry name" value="Aldolase class I"/>
    <property type="match status" value="1"/>
</dbReference>
<sequence>MATLVIAEAGVNHNGSLSMALELVDAAAHCGADVVKFQSFDPQQIASRHAGKAAYQKRTTDATESQQAMLARLALSVEDHHQLLQRCQQRGIGFLSSPFDLPSLALLVGLGCRPFKIPSGEITNLPLLRGIGATGEAVLLSTGMATLGEVEAAINVLVMAGTPRAQITLLHCTTEYPAPLQEVNLRAMLSMGQSFALPYGYSDHTEGIAIAIAAAALGATVIEKHFTLDRQLPGPDHKASLEPAALGEMVQGIRQVEQAMGDGIKRPTPTELANRPIARKSIVARCAIRAGEPLTAENLTTKRPGDGLSPMYWDELVGRPAQRDYAEDDPIER</sequence>
<accession>A0L544</accession>
<dbReference type="PANTHER" id="PTHR42966:SF1">
    <property type="entry name" value="SIALIC ACID SYNTHASE"/>
    <property type="match status" value="1"/>
</dbReference>
<proteinExistence type="predicted"/>
<dbReference type="GO" id="GO:0016051">
    <property type="term" value="P:carbohydrate biosynthetic process"/>
    <property type="evidence" value="ECO:0007669"/>
    <property type="project" value="InterPro"/>
</dbReference>
<dbReference type="SUPFAM" id="SSF51569">
    <property type="entry name" value="Aldolase"/>
    <property type="match status" value="1"/>
</dbReference>
<dbReference type="HOGENOM" id="CLU_040465_0_0_5"/>